<feature type="compositionally biased region" description="Polar residues" evidence="2">
    <location>
        <begin position="504"/>
        <end position="515"/>
    </location>
</feature>
<feature type="compositionally biased region" description="Polar residues" evidence="2">
    <location>
        <begin position="259"/>
        <end position="273"/>
    </location>
</feature>
<dbReference type="EMBL" id="FLRD01001277">
    <property type="protein sequence ID" value="SBT56956.1"/>
    <property type="molecule type" value="Genomic_DNA"/>
</dbReference>
<feature type="compositionally biased region" description="Polar residues" evidence="2">
    <location>
        <begin position="524"/>
        <end position="548"/>
    </location>
</feature>
<feature type="coiled-coil region" evidence="1">
    <location>
        <begin position="804"/>
        <end position="831"/>
    </location>
</feature>
<reference evidence="5" key="1">
    <citation type="submission" date="2016-05" db="EMBL/GenBank/DDBJ databases">
        <authorList>
            <person name="Naeem Raeece"/>
        </authorList>
    </citation>
    <scope>NUCLEOTIDE SEQUENCE [LARGE SCALE GENOMIC DNA]</scope>
</reference>
<gene>
    <name evidence="4" type="ORF">POVWA1_079270</name>
</gene>
<proteinExistence type="predicted"/>
<name>A0A1A9AL53_PLAOA</name>
<keyword evidence="3" id="KW-0812">Transmembrane</keyword>
<dbReference type="Proteomes" id="UP000078555">
    <property type="component" value="Unassembled WGS sequence"/>
</dbReference>
<feature type="region of interest" description="Disordered" evidence="2">
    <location>
        <begin position="582"/>
        <end position="607"/>
    </location>
</feature>
<feature type="transmembrane region" description="Helical" evidence="3">
    <location>
        <begin position="613"/>
        <end position="640"/>
    </location>
</feature>
<feature type="compositionally biased region" description="Low complexity" evidence="2">
    <location>
        <begin position="356"/>
        <end position="406"/>
    </location>
</feature>
<feature type="compositionally biased region" description="Polar residues" evidence="2">
    <location>
        <begin position="307"/>
        <end position="321"/>
    </location>
</feature>
<accession>A0A1A9AL53</accession>
<evidence type="ECO:0000256" key="3">
    <source>
        <dbReference type="SAM" id="Phobius"/>
    </source>
</evidence>
<feature type="compositionally biased region" description="Polar residues" evidence="2">
    <location>
        <begin position="330"/>
        <end position="349"/>
    </location>
</feature>
<sequence>MAGDSDITTLTRYIPVDAFISMIERDVKKLIHEYGHINCGLKHEELCNELNKYIYQKKTLELSFMDEKGKTKWNSEWSRKRNGFFSRLFEKEGFINMCYPKNYKNNPSLYQLKSKHIQFCKERDVWKAAVEKNNEYNECVSYNKWVIAETKKLTLEFLSNVRVSSLPTVKKYFSTKTQPKGYEPPDTYRKSKLDCEIYNPKSRRYQQTPVTKESPDNLHPPTSPHVKQGSKEKNGISVPDLDNTGSKTKSDVSMPLKPNSPTVDSGIPTSTKIQSDDDVNGKHTGVNSKAPAPPNKGDDVKKEVISMHSQQSTGRTPSLQIKPTERAETTPRSQTSPSLPKDTNLQSVIQHPPSPTATTSSSSSLSPVQDTTSSQTSATNSSLTTTPALSIDSVSPSPSPSDTFPPAAVTKDQDRASHSSTTSDTHATTQATETLPSSPAADLSLSPPQAPVLTEPPAVTTANEPGTPVSSNASTLTTTVTTRTTALHDVTSPTMSITQGPILSIQQSPSAPNSQDDPHKPVSSKPNETAPNKEPQQTVIHQSTSFSGRDNEGISVPTQQDSADGNKIITLPINTYQKFKDSAPVSSTSLPEGAQPSGKPSNTSTKFPPLTTIIPTIIIILAAITLLLQLYKYTPFGFLIGRRRKRKKRDLRRTFKIPEKSTYESPNITVHELEDPNLVGKGVENDVYTKLLKINRYKQEMKKRKKENKKTLIEVHMEVLEEYKSDEWELHKGDFLEICLRGFINDENDFYSNFPNSKLTINNIKNEKTIEDIQNHEILWNNWIENHRNILEQWKKQEWFHILKNKWRKEEQKYKEQNDKLQENILNEQETHSIVSQKEIWKQWISKQVTLIKMFNQEDWFKALVDEQNREKDNYGVNKYNDNTIVTNINGAENENSCHKPYERKKIIEKLMVQIHMMVLEESIKDDIIRNKELSIDNFIQDIHNQNNYDEKKNIPQCHIDDFNVLKYKEIHTSKNK</sequence>
<feature type="compositionally biased region" description="Polar residues" evidence="2">
    <location>
        <begin position="460"/>
        <end position="474"/>
    </location>
</feature>
<evidence type="ECO:0000256" key="2">
    <source>
        <dbReference type="SAM" id="MobiDB-lite"/>
    </source>
</evidence>
<feature type="compositionally biased region" description="Basic and acidic residues" evidence="2">
    <location>
        <begin position="296"/>
        <end position="305"/>
    </location>
</feature>
<keyword evidence="3" id="KW-1133">Transmembrane helix</keyword>
<protein>
    <submittedName>
        <fullName evidence="4">STP1 protein</fullName>
    </submittedName>
</protein>
<feature type="region of interest" description="Disordered" evidence="2">
    <location>
        <begin position="198"/>
        <end position="478"/>
    </location>
</feature>
<evidence type="ECO:0000313" key="4">
    <source>
        <dbReference type="EMBL" id="SBT56956.1"/>
    </source>
</evidence>
<dbReference type="AlphaFoldDB" id="A0A1A9AL53"/>
<keyword evidence="1" id="KW-0175">Coiled coil</keyword>
<organism evidence="4 5">
    <name type="scientific">Plasmodium ovale wallikeri</name>
    <dbReference type="NCBI Taxonomy" id="864142"/>
    <lineage>
        <taxon>Eukaryota</taxon>
        <taxon>Sar</taxon>
        <taxon>Alveolata</taxon>
        <taxon>Apicomplexa</taxon>
        <taxon>Aconoidasida</taxon>
        <taxon>Haemosporida</taxon>
        <taxon>Plasmodiidae</taxon>
        <taxon>Plasmodium</taxon>
        <taxon>Plasmodium (Plasmodium)</taxon>
    </lineage>
</organism>
<feature type="compositionally biased region" description="Low complexity" evidence="2">
    <location>
        <begin position="418"/>
        <end position="447"/>
    </location>
</feature>
<feature type="region of interest" description="Disordered" evidence="2">
    <location>
        <begin position="504"/>
        <end position="566"/>
    </location>
</feature>
<evidence type="ECO:0000313" key="5">
    <source>
        <dbReference type="Proteomes" id="UP000078555"/>
    </source>
</evidence>
<evidence type="ECO:0000256" key="1">
    <source>
        <dbReference type="SAM" id="Coils"/>
    </source>
</evidence>
<keyword evidence="5" id="KW-1185">Reference proteome</keyword>
<keyword evidence="3" id="KW-0472">Membrane</keyword>